<dbReference type="AlphaFoldDB" id="A0A1H7MJ88"/>
<name>A0A1H7MJ88_9RHOB</name>
<keyword evidence="2" id="KW-0732">Signal</keyword>
<gene>
    <name evidence="3" type="ORF">SAMN04488526_1941</name>
</gene>
<feature type="compositionally biased region" description="Polar residues" evidence="1">
    <location>
        <begin position="90"/>
        <end position="109"/>
    </location>
</feature>
<feature type="signal peptide" evidence="2">
    <location>
        <begin position="1"/>
        <end position="21"/>
    </location>
</feature>
<accession>A0A1H7MJ88</accession>
<feature type="region of interest" description="Disordered" evidence="1">
    <location>
        <begin position="64"/>
        <end position="112"/>
    </location>
</feature>
<organism evidence="3 4">
    <name type="scientific">Jannaschia helgolandensis</name>
    <dbReference type="NCBI Taxonomy" id="188906"/>
    <lineage>
        <taxon>Bacteria</taxon>
        <taxon>Pseudomonadati</taxon>
        <taxon>Pseudomonadota</taxon>
        <taxon>Alphaproteobacteria</taxon>
        <taxon>Rhodobacterales</taxon>
        <taxon>Roseobacteraceae</taxon>
        <taxon>Jannaschia</taxon>
    </lineage>
</organism>
<reference evidence="3 4" key="1">
    <citation type="submission" date="2016-10" db="EMBL/GenBank/DDBJ databases">
        <authorList>
            <person name="de Groot N.N."/>
        </authorList>
    </citation>
    <scope>NUCLEOTIDE SEQUENCE [LARGE SCALE GENOMIC DNA]</scope>
    <source>
        <strain evidence="3 4">DSM 14858</strain>
    </source>
</reference>
<evidence type="ECO:0000313" key="3">
    <source>
        <dbReference type="EMBL" id="SEL10677.1"/>
    </source>
</evidence>
<protein>
    <recommendedName>
        <fullName evidence="5">Curlin associated repeat-containing protein</fullName>
    </recommendedName>
</protein>
<dbReference type="OrthoDB" id="8374028at2"/>
<feature type="chain" id="PRO_5011771798" description="Curlin associated repeat-containing protein" evidence="2">
    <location>
        <begin position="22"/>
        <end position="142"/>
    </location>
</feature>
<feature type="compositionally biased region" description="Polar residues" evidence="1">
    <location>
        <begin position="71"/>
        <end position="84"/>
    </location>
</feature>
<proteinExistence type="predicted"/>
<sequence>MSRLSNLIAISAIFTAGVASANGFGESVSFQFRSPAERQILLQGEQTRLNYKVYEDSRDAAAAAASGGQTGNSLSITISGNGDNTIDVGQDNTGDQTIQESEGGSTNTIGGEPAPAATAFSSTSIEEAVAVMNAIPVSAAGE</sequence>
<dbReference type="RefSeq" id="WP_092762229.1">
    <property type="nucleotide sequence ID" value="NZ_FNZQ01000003.1"/>
</dbReference>
<evidence type="ECO:0000256" key="1">
    <source>
        <dbReference type="SAM" id="MobiDB-lite"/>
    </source>
</evidence>
<dbReference type="Proteomes" id="UP000199283">
    <property type="component" value="Unassembled WGS sequence"/>
</dbReference>
<dbReference type="STRING" id="188906.SAMN04488526_1941"/>
<dbReference type="EMBL" id="FNZQ01000003">
    <property type="protein sequence ID" value="SEL10677.1"/>
    <property type="molecule type" value="Genomic_DNA"/>
</dbReference>
<evidence type="ECO:0000313" key="4">
    <source>
        <dbReference type="Proteomes" id="UP000199283"/>
    </source>
</evidence>
<evidence type="ECO:0008006" key="5">
    <source>
        <dbReference type="Google" id="ProtNLM"/>
    </source>
</evidence>
<evidence type="ECO:0000256" key="2">
    <source>
        <dbReference type="SAM" id="SignalP"/>
    </source>
</evidence>
<keyword evidence="4" id="KW-1185">Reference proteome</keyword>